<evidence type="ECO:0000256" key="4">
    <source>
        <dbReference type="ARBA" id="ARBA00022741"/>
    </source>
</evidence>
<protein>
    <recommendedName>
        <fullName evidence="2 9">Ribonucleoside-diphosphate reductase</fullName>
        <ecNumber evidence="2 9">1.17.4.1</ecNumber>
    </recommendedName>
</protein>
<dbReference type="PANTHER" id="PTHR11573:SF6">
    <property type="entry name" value="RIBONUCLEOSIDE-DIPHOSPHATE REDUCTASE LARGE SUBUNIT"/>
    <property type="match status" value="1"/>
</dbReference>
<evidence type="ECO:0000256" key="8">
    <source>
        <dbReference type="PROSITE-ProRule" id="PRU00492"/>
    </source>
</evidence>
<feature type="domain" description="ATP-cone" evidence="10">
    <location>
        <begin position="1"/>
        <end position="92"/>
    </location>
</feature>
<dbReference type="GeneID" id="7447236"/>
<dbReference type="AlphaFoldDB" id="B8C1L6"/>
<keyword evidence="7 9" id="KW-0215">Deoxyribonucleotide synthesis</keyword>
<dbReference type="PROSITE" id="PS51161">
    <property type="entry name" value="ATP_CONE"/>
    <property type="match status" value="1"/>
</dbReference>
<evidence type="ECO:0000313" key="11">
    <source>
        <dbReference type="EMBL" id="EED92236.1"/>
    </source>
</evidence>
<dbReference type="OMA" id="VNECFEP"/>
<keyword evidence="12" id="KW-1185">Reference proteome</keyword>
<evidence type="ECO:0000313" key="12">
    <source>
        <dbReference type="Proteomes" id="UP000001449"/>
    </source>
</evidence>
<dbReference type="GO" id="GO:0005524">
    <property type="term" value="F:ATP binding"/>
    <property type="evidence" value="ECO:0000318"/>
    <property type="project" value="GO_Central"/>
</dbReference>
<dbReference type="UniPathway" id="UPA00326"/>
<comment type="similarity">
    <text evidence="1 9">Belongs to the ribonucleoside diphosphate reductase large chain family.</text>
</comment>
<dbReference type="InterPro" id="IPR013346">
    <property type="entry name" value="NrdE_NrdA_C"/>
</dbReference>
<evidence type="ECO:0000256" key="1">
    <source>
        <dbReference type="ARBA" id="ARBA00010406"/>
    </source>
</evidence>
<dbReference type="PROSITE" id="PS00089">
    <property type="entry name" value="RIBORED_LARGE"/>
    <property type="match status" value="1"/>
</dbReference>
<evidence type="ECO:0000256" key="6">
    <source>
        <dbReference type="ARBA" id="ARBA00023002"/>
    </source>
</evidence>
<sequence>MYVTKKDGRLELLDKNKILQRLQSLSTNLSTPYLSLPTLATSILHGTYPNLPTREIDTLASETAASMSTQHPDYGRLAARICASANHKSTPDSFSKAMLLLNEEGGGFVNNEIADLVKRRGKEIDDRIKHERDFEMTYFGYKTLERSYLLKLNEDTIVERIQYLWMRVALGIHCYANLQAAFETYDLMSRGYFTHASPTLFHAGTTHPQLSSCFLVQMSDDSINGIYDTLKRCAVISKAAGGIGLCVHKIRARGTFIKGTRGVSNGLVPMLRVFDVTSHYVDQGGGKRPGAFAIYLEPWHADIFDVLNLKKNHGKEEQRARNLFYGLWVPDLFMKRVEEDGVWSLMCPHRCPGLSECHGEKFEELYAKYESDGRYTRQVRARELWAAILEAQIETGTPYLLYKDAANKKSNQQNLGTIQCSNLCTEIIQYTNEEEVAVCNLASICLPKFVVSDRGNFGSTEGSGAYFDHEQLHKVAKIVTKNLDKVIDVNQYPIEGAKKSNRSHRPVGIGVSGLADTFLRLGLPFASEEAKTLNEAIFETIYHASLEASNEIAREKGSYETFAGSPASEGKLQFNLWGVDDVETPSHRKDQSALAFQKYSTQVNGGGYDWETLRQNIIEGGLRNSLLVAPMPTASTSQILGVNECFEPFASNLYVRRVKAGEFIIVNPHLIQDLTDLGLWNQSVRNQLMRDGGSVAKIECVPDRLKGLYKTVWEMKMKDVIDMAADRGKFIDQSQSLNLFIADPTVDKLTAMHFYAWKKGLKTGIYYLRTRPAVNAIQYTVEKDALPEVDASPQQNIPTLDDSETCLSCSA</sequence>
<dbReference type="Pfam" id="PF02867">
    <property type="entry name" value="Ribonuc_red_lgC"/>
    <property type="match status" value="1"/>
</dbReference>
<dbReference type="GO" id="GO:0004748">
    <property type="term" value="F:ribonucleoside-diphosphate reductase activity, thioredoxin disulfide as acceptor"/>
    <property type="evidence" value="ECO:0000318"/>
    <property type="project" value="GO_Central"/>
</dbReference>
<evidence type="ECO:0000256" key="3">
    <source>
        <dbReference type="ARBA" id="ARBA00022533"/>
    </source>
</evidence>
<dbReference type="EC" id="1.17.4.1" evidence="2 9"/>
<keyword evidence="5 8" id="KW-0067">ATP-binding</keyword>
<dbReference type="RefSeq" id="XP_002290484.1">
    <property type="nucleotide sequence ID" value="XM_002290448.1"/>
</dbReference>
<evidence type="ECO:0000256" key="2">
    <source>
        <dbReference type="ARBA" id="ARBA00012274"/>
    </source>
</evidence>
<dbReference type="eggNOG" id="KOG1112">
    <property type="taxonomic scope" value="Eukaryota"/>
</dbReference>
<dbReference type="Proteomes" id="UP000001449">
    <property type="component" value="Chromosome 5"/>
</dbReference>
<dbReference type="PaxDb" id="35128-Thaps268807"/>
<reference evidence="11 12" key="2">
    <citation type="journal article" date="2008" name="Nature">
        <title>The Phaeodactylum genome reveals the evolutionary history of diatom genomes.</title>
        <authorList>
            <person name="Bowler C."/>
            <person name="Allen A.E."/>
            <person name="Badger J.H."/>
            <person name="Grimwood J."/>
            <person name="Jabbari K."/>
            <person name="Kuo A."/>
            <person name="Maheswari U."/>
            <person name="Martens C."/>
            <person name="Maumus F."/>
            <person name="Otillar R.P."/>
            <person name="Rayko E."/>
            <person name="Salamov A."/>
            <person name="Vandepoele K."/>
            <person name="Beszteri B."/>
            <person name="Gruber A."/>
            <person name="Heijde M."/>
            <person name="Katinka M."/>
            <person name="Mock T."/>
            <person name="Valentin K."/>
            <person name="Verret F."/>
            <person name="Berges J.A."/>
            <person name="Brownlee C."/>
            <person name="Cadoret J.P."/>
            <person name="Chiovitti A."/>
            <person name="Choi C.J."/>
            <person name="Coesel S."/>
            <person name="De Martino A."/>
            <person name="Detter J.C."/>
            <person name="Durkin C."/>
            <person name="Falciatore A."/>
            <person name="Fournet J."/>
            <person name="Haruta M."/>
            <person name="Huysman M.J."/>
            <person name="Jenkins B.D."/>
            <person name="Jiroutova K."/>
            <person name="Jorgensen R.E."/>
            <person name="Joubert Y."/>
            <person name="Kaplan A."/>
            <person name="Kroger N."/>
            <person name="Kroth P.G."/>
            <person name="La Roche J."/>
            <person name="Lindquist E."/>
            <person name="Lommer M."/>
            <person name="Martin-Jezequel V."/>
            <person name="Lopez P.J."/>
            <person name="Lucas S."/>
            <person name="Mangogna M."/>
            <person name="McGinnis K."/>
            <person name="Medlin L.K."/>
            <person name="Montsant A."/>
            <person name="Oudot-Le Secq M.P."/>
            <person name="Napoli C."/>
            <person name="Obornik M."/>
            <person name="Parker M.S."/>
            <person name="Petit J.L."/>
            <person name="Porcel B.M."/>
            <person name="Poulsen N."/>
            <person name="Robison M."/>
            <person name="Rychlewski L."/>
            <person name="Rynearson T.A."/>
            <person name="Schmutz J."/>
            <person name="Shapiro H."/>
            <person name="Siaut M."/>
            <person name="Stanley M."/>
            <person name="Sussman M.R."/>
            <person name="Taylor A.R."/>
            <person name="Vardi A."/>
            <person name="von Dassow P."/>
            <person name="Vyverman W."/>
            <person name="Willis A."/>
            <person name="Wyrwicz L.S."/>
            <person name="Rokhsar D.S."/>
            <person name="Weissenbach J."/>
            <person name="Armbrust E.V."/>
            <person name="Green B.R."/>
            <person name="Van de Peer Y."/>
            <person name="Grigoriev I.V."/>
        </authorList>
    </citation>
    <scope>NUCLEOTIDE SEQUENCE [LARGE SCALE GENOMIC DNA]</scope>
    <source>
        <strain evidence="11 12">CCMP1335</strain>
    </source>
</reference>
<dbReference type="InterPro" id="IPR000788">
    <property type="entry name" value="RNR_lg_C"/>
</dbReference>
<keyword evidence="4 8" id="KW-0547">Nucleotide-binding</keyword>
<evidence type="ECO:0000256" key="5">
    <source>
        <dbReference type="ARBA" id="ARBA00022840"/>
    </source>
</evidence>
<keyword evidence="6 9" id="KW-0560">Oxidoreductase</keyword>
<dbReference type="SUPFAM" id="SSF48168">
    <property type="entry name" value="R1 subunit of ribonucleotide reductase, N-terminal domain"/>
    <property type="match status" value="1"/>
</dbReference>
<dbReference type="GO" id="GO:0005971">
    <property type="term" value="C:ribonucleoside-diphosphate reductase complex"/>
    <property type="evidence" value="ECO:0000318"/>
    <property type="project" value="GO_Central"/>
</dbReference>
<organism evidence="11 12">
    <name type="scientific">Thalassiosira pseudonana</name>
    <name type="common">Marine diatom</name>
    <name type="synonym">Cyclotella nana</name>
    <dbReference type="NCBI Taxonomy" id="35128"/>
    <lineage>
        <taxon>Eukaryota</taxon>
        <taxon>Sar</taxon>
        <taxon>Stramenopiles</taxon>
        <taxon>Ochrophyta</taxon>
        <taxon>Bacillariophyta</taxon>
        <taxon>Coscinodiscophyceae</taxon>
        <taxon>Thalassiosirophycidae</taxon>
        <taxon>Thalassiosirales</taxon>
        <taxon>Thalassiosiraceae</taxon>
        <taxon>Thalassiosira</taxon>
    </lineage>
</organism>
<dbReference type="NCBIfam" id="TIGR02506">
    <property type="entry name" value="NrdE_NrdA"/>
    <property type="match status" value="1"/>
</dbReference>
<dbReference type="InParanoid" id="B8C1L6"/>
<dbReference type="Gene3D" id="3.20.70.20">
    <property type="match status" value="1"/>
</dbReference>
<dbReference type="PANTHER" id="PTHR11573">
    <property type="entry name" value="RIBONUCLEOSIDE-DIPHOSPHATE REDUCTASE LARGE CHAIN"/>
    <property type="match status" value="1"/>
</dbReference>
<comment type="catalytic activity">
    <reaction evidence="9">
        <text>a 2'-deoxyribonucleoside 5'-diphosphate + [thioredoxin]-disulfide + H2O = a ribonucleoside 5'-diphosphate + [thioredoxin]-dithiol</text>
        <dbReference type="Rhea" id="RHEA:23252"/>
        <dbReference type="Rhea" id="RHEA-COMP:10698"/>
        <dbReference type="Rhea" id="RHEA-COMP:10700"/>
        <dbReference type="ChEBI" id="CHEBI:15377"/>
        <dbReference type="ChEBI" id="CHEBI:29950"/>
        <dbReference type="ChEBI" id="CHEBI:50058"/>
        <dbReference type="ChEBI" id="CHEBI:57930"/>
        <dbReference type="ChEBI" id="CHEBI:73316"/>
        <dbReference type="EC" id="1.17.4.1"/>
    </reaction>
</comment>
<dbReference type="Pfam" id="PF03477">
    <property type="entry name" value="ATP-cone"/>
    <property type="match status" value="1"/>
</dbReference>
<gene>
    <name evidence="11" type="primary">RIR1_2</name>
    <name evidence="11" type="ORF">THAPSDRAFT_268807</name>
</gene>
<dbReference type="InterPro" id="IPR039718">
    <property type="entry name" value="Rrm1"/>
</dbReference>
<comment type="function">
    <text evidence="9">Provides the precursors necessary for DNA synthesis. Catalyzes the biosynthesis of deoxyribonucleotides from the corresponding ribonucleotides.</text>
</comment>
<dbReference type="InterPro" id="IPR008926">
    <property type="entry name" value="RNR_R1-su_N"/>
</dbReference>
<dbReference type="InterPro" id="IPR005144">
    <property type="entry name" value="ATP-cone_dom"/>
</dbReference>
<evidence type="ECO:0000256" key="7">
    <source>
        <dbReference type="ARBA" id="ARBA00023116"/>
    </source>
</evidence>
<dbReference type="STRING" id="35128.B8C1L6"/>
<dbReference type="GO" id="GO:0009263">
    <property type="term" value="P:deoxyribonucleotide biosynthetic process"/>
    <property type="evidence" value="ECO:0000318"/>
    <property type="project" value="GO_Central"/>
</dbReference>
<dbReference type="HOGENOM" id="CLU_000404_1_0_1"/>
<evidence type="ECO:0000259" key="10">
    <source>
        <dbReference type="PROSITE" id="PS51161"/>
    </source>
</evidence>
<dbReference type="InterPro" id="IPR013509">
    <property type="entry name" value="RNR_lsu_N"/>
</dbReference>
<evidence type="ECO:0000256" key="9">
    <source>
        <dbReference type="RuleBase" id="RU003410"/>
    </source>
</evidence>
<dbReference type="Pfam" id="PF00317">
    <property type="entry name" value="Ribonuc_red_lgN"/>
    <property type="match status" value="1"/>
</dbReference>
<reference evidence="11 12" key="1">
    <citation type="journal article" date="2004" name="Science">
        <title>The genome of the diatom Thalassiosira pseudonana: ecology, evolution, and metabolism.</title>
        <authorList>
            <person name="Armbrust E.V."/>
            <person name="Berges J.A."/>
            <person name="Bowler C."/>
            <person name="Green B.R."/>
            <person name="Martinez D."/>
            <person name="Putnam N.H."/>
            <person name="Zhou S."/>
            <person name="Allen A.E."/>
            <person name="Apt K.E."/>
            <person name="Bechner M."/>
            <person name="Brzezinski M.A."/>
            <person name="Chaal B.K."/>
            <person name="Chiovitti A."/>
            <person name="Davis A.K."/>
            <person name="Demarest M.S."/>
            <person name="Detter J.C."/>
            <person name="Glavina T."/>
            <person name="Goodstein D."/>
            <person name="Hadi M.Z."/>
            <person name="Hellsten U."/>
            <person name="Hildebrand M."/>
            <person name="Jenkins B.D."/>
            <person name="Jurka J."/>
            <person name="Kapitonov V.V."/>
            <person name="Kroger N."/>
            <person name="Lau W.W."/>
            <person name="Lane T.W."/>
            <person name="Larimer F.W."/>
            <person name="Lippmeier J.C."/>
            <person name="Lucas S."/>
            <person name="Medina M."/>
            <person name="Montsant A."/>
            <person name="Obornik M."/>
            <person name="Parker M.S."/>
            <person name="Palenik B."/>
            <person name="Pazour G.J."/>
            <person name="Richardson P.M."/>
            <person name="Rynearson T.A."/>
            <person name="Saito M.A."/>
            <person name="Schwartz D.C."/>
            <person name="Thamatrakoln K."/>
            <person name="Valentin K."/>
            <person name="Vardi A."/>
            <person name="Wilkerson F.P."/>
            <person name="Rokhsar D.S."/>
        </authorList>
    </citation>
    <scope>NUCLEOTIDE SEQUENCE [LARGE SCALE GENOMIC DNA]</scope>
    <source>
        <strain evidence="11 12">CCMP1335</strain>
    </source>
</reference>
<dbReference type="PRINTS" id="PR01183">
    <property type="entry name" value="RIBORDTASEM1"/>
</dbReference>
<name>B8C1L6_THAPS</name>
<keyword evidence="3" id="KW-0021">Allosteric enzyme</keyword>
<dbReference type="EMBL" id="CM000642">
    <property type="protein sequence ID" value="EED92236.1"/>
    <property type="molecule type" value="Genomic_DNA"/>
</dbReference>
<dbReference type="KEGG" id="tps:THAPSDRAFT_268807"/>
<dbReference type="SUPFAM" id="SSF51998">
    <property type="entry name" value="PFL-like glycyl radical enzymes"/>
    <property type="match status" value="1"/>
</dbReference>
<dbReference type="CDD" id="cd01679">
    <property type="entry name" value="RNR_I"/>
    <property type="match status" value="1"/>
</dbReference>
<accession>B8C1L6</accession>
<proteinExistence type="inferred from homology"/>